<dbReference type="Pfam" id="PF12874">
    <property type="entry name" value="zf-met"/>
    <property type="match status" value="1"/>
</dbReference>
<dbReference type="AlphaFoldDB" id="A0A4Y7L6C9"/>
<accession>A0A4Y7L6C9</accession>
<proteinExistence type="predicted"/>
<dbReference type="EMBL" id="CM010724">
    <property type="protein sequence ID" value="RZC79988.1"/>
    <property type="molecule type" value="Genomic_DNA"/>
</dbReference>
<sequence>MVTFLIMEEEEESSLLAEAEKQGNMLEMVVYEENTPLEVPEENMLEMVVYEENTPLEVPEENILEIVVYEEKSALEEVPEEMTNEIEERKTISVELAMQRELDYCNKIEKMKKELPGYDFGELSMPVQGEPSNLELWEIDRRTPSDSFSNTRGETSDSIVFAKKIMKDEIRDKTDIAGMANERVKRNIMPVELAIQRELAYQKKIEGMQLQPRYDLVELSMRVQGEPSNPELREIDRRSSSYSSLNTQGETSDLKVPVKKIIKQEIKDAMDIAEMANKSVKGNIMTAELALQRELAYQKKIEWMRHSDRKPSEMNATPRSGKFPCFKDQATTEKVMWKTMSVELALRREIEYQAKIKRLKLQADSDFREAPHPTIQGTTSHLELSEMNRESCFENGSSLQGRIQNPVFFLGEVQCERSQQEITRREMSNERYRTTTIPTKLGIQRELEWKMQNLQSGFKFQERPVLSQNTAQVNEMAAFMNLGYPLPRKEKQQYDQKNPLYCKACKVLCSGVKALRMHLRGRRHGRELVCEKHVANVEKFAEAKAARR</sequence>
<keyword evidence="4" id="KW-1185">Reference proteome</keyword>
<organism evidence="3 4">
    <name type="scientific">Papaver somniferum</name>
    <name type="common">Opium poppy</name>
    <dbReference type="NCBI Taxonomy" id="3469"/>
    <lineage>
        <taxon>Eukaryota</taxon>
        <taxon>Viridiplantae</taxon>
        <taxon>Streptophyta</taxon>
        <taxon>Embryophyta</taxon>
        <taxon>Tracheophyta</taxon>
        <taxon>Spermatophyta</taxon>
        <taxon>Magnoliopsida</taxon>
        <taxon>Ranunculales</taxon>
        <taxon>Papaveraceae</taxon>
        <taxon>Papaveroideae</taxon>
        <taxon>Papaver</taxon>
    </lineage>
</organism>
<feature type="region of interest" description="Disordered" evidence="1">
    <location>
        <begin position="225"/>
        <end position="249"/>
    </location>
</feature>
<evidence type="ECO:0000313" key="3">
    <source>
        <dbReference type="EMBL" id="RZC79988.1"/>
    </source>
</evidence>
<feature type="domain" description="C2H2-type" evidence="2">
    <location>
        <begin position="500"/>
        <end position="524"/>
    </location>
</feature>
<feature type="compositionally biased region" description="Polar residues" evidence="1">
    <location>
        <begin position="240"/>
        <end position="249"/>
    </location>
</feature>
<name>A0A4Y7L6C9_PAPSO</name>
<evidence type="ECO:0000313" key="4">
    <source>
        <dbReference type="Proteomes" id="UP000316621"/>
    </source>
</evidence>
<protein>
    <recommendedName>
        <fullName evidence="2">C2H2-type domain-containing protein</fullName>
    </recommendedName>
</protein>
<dbReference type="InterPro" id="IPR013087">
    <property type="entry name" value="Znf_C2H2_type"/>
</dbReference>
<dbReference type="SUPFAM" id="SSF57667">
    <property type="entry name" value="beta-beta-alpha zinc fingers"/>
    <property type="match status" value="1"/>
</dbReference>
<dbReference type="Gramene" id="RZC79988">
    <property type="protein sequence ID" value="RZC79988"/>
    <property type="gene ID" value="C5167_042565"/>
</dbReference>
<gene>
    <name evidence="3" type="ORF">C5167_042565</name>
</gene>
<dbReference type="Proteomes" id="UP000316621">
    <property type="component" value="Chromosome 10"/>
</dbReference>
<evidence type="ECO:0000256" key="1">
    <source>
        <dbReference type="SAM" id="MobiDB-lite"/>
    </source>
</evidence>
<dbReference type="Gene3D" id="3.30.160.60">
    <property type="entry name" value="Classic Zinc Finger"/>
    <property type="match status" value="1"/>
</dbReference>
<evidence type="ECO:0000259" key="2">
    <source>
        <dbReference type="Pfam" id="PF12874"/>
    </source>
</evidence>
<reference evidence="3 4" key="1">
    <citation type="journal article" date="2018" name="Science">
        <title>The opium poppy genome and morphinan production.</title>
        <authorList>
            <person name="Guo L."/>
            <person name="Winzer T."/>
            <person name="Yang X."/>
            <person name="Li Y."/>
            <person name="Ning Z."/>
            <person name="He Z."/>
            <person name="Teodor R."/>
            <person name="Lu Y."/>
            <person name="Bowser T.A."/>
            <person name="Graham I.A."/>
            <person name="Ye K."/>
        </authorList>
    </citation>
    <scope>NUCLEOTIDE SEQUENCE [LARGE SCALE GENOMIC DNA]</scope>
    <source>
        <strain evidence="4">cv. HN1</strain>
        <tissue evidence="3">Leaves</tissue>
    </source>
</reference>
<dbReference type="InterPro" id="IPR036236">
    <property type="entry name" value="Znf_C2H2_sf"/>
</dbReference>